<comment type="caution">
    <text evidence="4">The sequence shown here is derived from an EMBL/GenBank/DDBJ whole genome shotgun (WGS) entry which is preliminary data.</text>
</comment>
<dbReference type="OrthoDB" id="9280at2157"/>
<dbReference type="Gene3D" id="3.10.580.10">
    <property type="entry name" value="CBS-domain"/>
    <property type="match status" value="2"/>
</dbReference>
<dbReference type="InterPro" id="IPR000644">
    <property type="entry name" value="CBS_dom"/>
</dbReference>
<organism evidence="4 5">
    <name type="scientific">Natronorubrum halalkaliphilum</name>
    <dbReference type="NCBI Taxonomy" id="2691917"/>
    <lineage>
        <taxon>Archaea</taxon>
        <taxon>Methanobacteriati</taxon>
        <taxon>Methanobacteriota</taxon>
        <taxon>Stenosarchaea group</taxon>
        <taxon>Halobacteria</taxon>
        <taxon>Halobacteriales</taxon>
        <taxon>Natrialbaceae</taxon>
        <taxon>Natronorubrum</taxon>
    </lineage>
</organism>
<dbReference type="InterPro" id="IPR036567">
    <property type="entry name" value="RHF-like"/>
</dbReference>
<keyword evidence="1 2" id="KW-0129">CBS domain</keyword>
<dbReference type="InterPro" id="IPR051257">
    <property type="entry name" value="Diverse_CBS-Domain"/>
</dbReference>
<dbReference type="Proteomes" id="UP000434101">
    <property type="component" value="Unassembled WGS sequence"/>
</dbReference>
<dbReference type="Pfam" id="PF00571">
    <property type="entry name" value="CBS"/>
    <property type="match status" value="4"/>
</dbReference>
<dbReference type="AlphaFoldDB" id="A0A6B0VQM7"/>
<dbReference type="RefSeq" id="WP_160066622.1">
    <property type="nucleotide sequence ID" value="NZ_WUYX01000061.1"/>
</dbReference>
<evidence type="ECO:0000259" key="3">
    <source>
        <dbReference type="PROSITE" id="PS51371"/>
    </source>
</evidence>
<dbReference type="SUPFAM" id="SSF54631">
    <property type="entry name" value="CBS-domain pair"/>
    <property type="match status" value="2"/>
</dbReference>
<dbReference type="PANTHER" id="PTHR43080">
    <property type="entry name" value="CBS DOMAIN-CONTAINING PROTEIN CBSX3, MITOCHONDRIAL"/>
    <property type="match status" value="1"/>
</dbReference>
<dbReference type="CDD" id="cd04632">
    <property type="entry name" value="CBS_pair_arch1_repeat2"/>
    <property type="match status" value="1"/>
</dbReference>
<dbReference type="InterPro" id="IPR046342">
    <property type="entry name" value="CBS_dom_sf"/>
</dbReference>
<evidence type="ECO:0000256" key="2">
    <source>
        <dbReference type="PROSITE-ProRule" id="PRU00703"/>
    </source>
</evidence>
<dbReference type="PIRSF" id="PIRSF036983">
    <property type="entry name" value="UCP_2CBS_MJ1404"/>
    <property type="match status" value="1"/>
</dbReference>
<evidence type="ECO:0000313" key="5">
    <source>
        <dbReference type="Proteomes" id="UP000434101"/>
    </source>
</evidence>
<dbReference type="SUPFAM" id="SSF69754">
    <property type="entry name" value="Ribosome binding protein Y (YfiA homologue)"/>
    <property type="match status" value="1"/>
</dbReference>
<dbReference type="PROSITE" id="PS51371">
    <property type="entry name" value="CBS"/>
    <property type="match status" value="3"/>
</dbReference>
<sequence length="385" mass="42835">MNIADIASQDYIEVDVGKRMGKVRSMFENGNPKGIIVTKDGEYEGVISEREVLQSHVEDDAKVAALIKPSRSAPAPRVSRDEDVRETARVLVESNAKVAPVFENDELWGVISSDALLEAVLENLDTLSVEDVYTDDPVTVSEDDGIGRALNQLREHGISRLPVLNENGFLTGVVTTHDIADFVIRENERMTTGDRAGDNNRMLDVPVYDIMNSPVQTTTLDTTAQEAVETMLGDDYAGLMVTPDDDDRVVIGVITKTDVLRALTFTEEERMDVQITNISMLDTITRESIVESIEDVSDKYADMQVMHAHVRFKEHKEKLRGTPLVHCQIRLRTNKGQVAGTGEGYGAENSFRVALDKLERNVLEVKGVTSDEEYRGQLLRKLNEL</sequence>
<feature type="domain" description="CBS" evidence="3">
    <location>
        <begin position="133"/>
        <end position="189"/>
    </location>
</feature>
<name>A0A6B0VQM7_9EURY</name>
<evidence type="ECO:0000256" key="1">
    <source>
        <dbReference type="ARBA" id="ARBA00023122"/>
    </source>
</evidence>
<dbReference type="EMBL" id="WUYX01000061">
    <property type="protein sequence ID" value="MXV63808.1"/>
    <property type="molecule type" value="Genomic_DNA"/>
</dbReference>
<feature type="domain" description="CBS" evidence="3">
    <location>
        <begin position="69"/>
        <end position="126"/>
    </location>
</feature>
<protein>
    <submittedName>
        <fullName evidence="4">CBS domain-containing protein</fullName>
    </submittedName>
</protein>
<dbReference type="CDD" id="cd17780">
    <property type="entry name" value="CBS_pair_arch1_repeat1"/>
    <property type="match status" value="1"/>
</dbReference>
<gene>
    <name evidence="4" type="ORF">GS429_17415</name>
</gene>
<dbReference type="InterPro" id="IPR014651">
    <property type="entry name" value="UCP036983_2CBS_MJ1404"/>
</dbReference>
<keyword evidence="5" id="KW-1185">Reference proteome</keyword>
<dbReference type="SMART" id="SM00116">
    <property type="entry name" value="CBS"/>
    <property type="match status" value="3"/>
</dbReference>
<proteinExistence type="predicted"/>
<dbReference type="PANTHER" id="PTHR43080:SF2">
    <property type="entry name" value="CBS DOMAIN-CONTAINING PROTEIN"/>
    <property type="match status" value="1"/>
</dbReference>
<feature type="domain" description="CBS" evidence="3">
    <location>
        <begin position="211"/>
        <end position="273"/>
    </location>
</feature>
<accession>A0A6B0VQM7</accession>
<reference evidence="4 5" key="1">
    <citation type="submission" date="2020-01" db="EMBL/GenBank/DDBJ databases">
        <title>Natronorubrum sp. JWXQ-INN 674 isolated from Inner Mongolia Autonomous Region of China.</title>
        <authorList>
            <person name="Xue Q."/>
        </authorList>
    </citation>
    <scope>NUCLEOTIDE SEQUENCE [LARGE SCALE GENOMIC DNA]</scope>
    <source>
        <strain evidence="4 5">JWXQ-INN-674</strain>
    </source>
</reference>
<evidence type="ECO:0000313" key="4">
    <source>
        <dbReference type="EMBL" id="MXV63808.1"/>
    </source>
</evidence>